<feature type="compositionally biased region" description="Basic and acidic residues" evidence="1">
    <location>
        <begin position="39"/>
        <end position="50"/>
    </location>
</feature>
<feature type="compositionally biased region" description="Basic and acidic residues" evidence="1">
    <location>
        <begin position="1"/>
        <end position="14"/>
    </location>
</feature>
<reference evidence="2 3" key="1">
    <citation type="journal article" date="2005" name="Nat. Biotechnol.">
        <title>Complete genome sequence of the plant commensal Pseudomonas fluorescens Pf-5.</title>
        <authorList>
            <person name="Paulsen I.T."/>
            <person name="Press C.M."/>
            <person name="Ravel J."/>
            <person name="Kobayashi D.Y."/>
            <person name="Myers G.S."/>
            <person name="Mavrodi D.V."/>
            <person name="DeBoy R.T."/>
            <person name="Seshadri R."/>
            <person name="Ren Q."/>
            <person name="Madupu R."/>
            <person name="Dodson R.J."/>
            <person name="Durkin A.S."/>
            <person name="Brinkac L.M."/>
            <person name="Daugherty S.C."/>
            <person name="Sullivan S.A."/>
            <person name="Rosovitz M.J."/>
            <person name="Gwinn M.L."/>
            <person name="Zhou L."/>
            <person name="Schneider D.J."/>
            <person name="Cartinhour S.W."/>
            <person name="Nelson W.C."/>
            <person name="Weidman J."/>
            <person name="Watkins K."/>
            <person name="Tran K."/>
            <person name="Khouri H."/>
            <person name="Pierson E.A."/>
            <person name="Pierson L.S.III."/>
            <person name="Thomashow L.S."/>
            <person name="Loper J.E."/>
        </authorList>
    </citation>
    <scope>NUCLEOTIDE SEQUENCE [LARGE SCALE GENOMIC DNA]</scope>
    <source>
        <strain evidence="3">ATCC BAA-477 / NRRL B-23932 / Pf-5</strain>
    </source>
</reference>
<accession>Q4KE32</accession>
<proteinExistence type="predicted"/>
<name>Q4KE32_PSEF5</name>
<gene>
    <name evidence="2" type="ordered locus">PFL_2394</name>
</gene>
<dbReference type="Proteomes" id="UP000008540">
    <property type="component" value="Chromosome"/>
</dbReference>
<evidence type="ECO:0000256" key="1">
    <source>
        <dbReference type="SAM" id="MobiDB-lite"/>
    </source>
</evidence>
<evidence type="ECO:0000313" key="3">
    <source>
        <dbReference type="Proteomes" id="UP000008540"/>
    </source>
</evidence>
<feature type="region of interest" description="Disordered" evidence="1">
    <location>
        <begin position="1"/>
        <end position="50"/>
    </location>
</feature>
<sequence length="50" mass="5484">MQHGRHDGASRGSERVTGGHVESTMGRANHSLVPQALHKAQDKAPVEIRW</sequence>
<organism evidence="2 3">
    <name type="scientific">Pseudomonas fluorescens (strain ATCC BAA-477 / NRRL B-23932 / Pf-5)</name>
    <dbReference type="NCBI Taxonomy" id="220664"/>
    <lineage>
        <taxon>Bacteria</taxon>
        <taxon>Pseudomonadati</taxon>
        <taxon>Pseudomonadota</taxon>
        <taxon>Gammaproteobacteria</taxon>
        <taxon>Pseudomonadales</taxon>
        <taxon>Pseudomonadaceae</taxon>
        <taxon>Pseudomonas</taxon>
    </lineage>
</organism>
<dbReference type="EMBL" id="CP000076">
    <property type="protein sequence ID" value="AAY91667.1"/>
    <property type="molecule type" value="Genomic_DNA"/>
</dbReference>
<dbReference type="KEGG" id="pfl:PFL_2394"/>
<dbReference type="HOGENOM" id="CLU_3121646_0_0_6"/>
<dbReference type="AlphaFoldDB" id="Q4KE32"/>
<evidence type="ECO:0000313" key="2">
    <source>
        <dbReference type="EMBL" id="AAY91667.1"/>
    </source>
</evidence>
<protein>
    <submittedName>
        <fullName evidence="2">Uncharacterized protein</fullName>
    </submittedName>
</protein>
<dbReference type="STRING" id="220664.PFL_2394"/>